<protein>
    <recommendedName>
        <fullName evidence="2">Myb/SANT-like DNA-binding domain-containing protein</fullName>
    </recommendedName>
</protein>
<dbReference type="PANTHER" id="PTHR47595:SF1">
    <property type="entry name" value="MYB_SANT-LIKE DNA-BINDING DOMAIN-CONTAINING PROTEIN"/>
    <property type="match status" value="1"/>
</dbReference>
<dbReference type="EMBL" id="VVIM01001859">
    <property type="protein sequence ID" value="KAB0790135.1"/>
    <property type="molecule type" value="Genomic_DNA"/>
</dbReference>
<evidence type="ECO:0000313" key="3">
    <source>
        <dbReference type="EMBL" id="KAB0790135.1"/>
    </source>
</evidence>
<dbReference type="Gene3D" id="1.10.10.60">
    <property type="entry name" value="Homeodomain-like"/>
    <property type="match status" value="1"/>
</dbReference>
<dbReference type="AlphaFoldDB" id="A0A5N3ZYJ1"/>
<name>A0A5N3ZYJ1_PHOPY</name>
<proteinExistence type="predicted"/>
<dbReference type="InParanoid" id="A0A5N3ZYJ1"/>
<feature type="domain" description="Myb/SANT-like DNA-binding" evidence="2">
    <location>
        <begin position="13"/>
        <end position="100"/>
    </location>
</feature>
<dbReference type="Proteomes" id="UP000327044">
    <property type="component" value="Unassembled WGS sequence"/>
</dbReference>
<comment type="caution">
    <text evidence="3">The sequence shown here is derived from an EMBL/GenBank/DDBJ whole genome shotgun (WGS) entry which is preliminary data.</text>
</comment>
<keyword evidence="4" id="KW-1185">Reference proteome</keyword>
<sequence>MFAEEPTNNDSGCKWTERGVKLLLELYREKLEMFRSSKKTNKSIWALIAKTFCEKGMSVTGDQCDLKFRNLKKTYKRIKDSNSKTGRGTYSWPYFTIFEEMFATDADVNPLCIASSSSGVTHSDDVSGESSRASSRSDDVASNTPASSKKTEFRFII</sequence>
<evidence type="ECO:0000313" key="4">
    <source>
        <dbReference type="Proteomes" id="UP000327044"/>
    </source>
</evidence>
<evidence type="ECO:0000256" key="1">
    <source>
        <dbReference type="SAM" id="MobiDB-lite"/>
    </source>
</evidence>
<dbReference type="Pfam" id="PF13837">
    <property type="entry name" value="Myb_DNA-bind_4"/>
    <property type="match status" value="1"/>
</dbReference>
<dbReference type="PANTHER" id="PTHR47595">
    <property type="entry name" value="HEAT SHOCK 70 KDA PROTEIN 14"/>
    <property type="match status" value="1"/>
</dbReference>
<feature type="region of interest" description="Disordered" evidence="1">
    <location>
        <begin position="118"/>
        <end position="157"/>
    </location>
</feature>
<organism evidence="3 4">
    <name type="scientific">Photinus pyralis</name>
    <name type="common">Common eastern firefly</name>
    <name type="synonym">Lampyris pyralis</name>
    <dbReference type="NCBI Taxonomy" id="7054"/>
    <lineage>
        <taxon>Eukaryota</taxon>
        <taxon>Metazoa</taxon>
        <taxon>Ecdysozoa</taxon>
        <taxon>Arthropoda</taxon>
        <taxon>Hexapoda</taxon>
        <taxon>Insecta</taxon>
        <taxon>Pterygota</taxon>
        <taxon>Neoptera</taxon>
        <taxon>Endopterygota</taxon>
        <taxon>Coleoptera</taxon>
        <taxon>Polyphaga</taxon>
        <taxon>Elateriformia</taxon>
        <taxon>Elateroidea</taxon>
        <taxon>Lampyridae</taxon>
        <taxon>Lampyrinae</taxon>
        <taxon>Photinus</taxon>
    </lineage>
</organism>
<accession>A0A5N3ZYJ1</accession>
<dbReference type="InterPro" id="IPR044822">
    <property type="entry name" value="Myb_DNA-bind_4"/>
</dbReference>
<evidence type="ECO:0000259" key="2">
    <source>
        <dbReference type="Pfam" id="PF13837"/>
    </source>
</evidence>
<gene>
    <name evidence="3" type="ORF">PPYR_15540</name>
</gene>
<reference evidence="3 4" key="1">
    <citation type="journal article" date="2018" name="Elife">
        <title>Firefly genomes illuminate parallel origins of bioluminescence in beetles.</title>
        <authorList>
            <person name="Fallon T.R."/>
            <person name="Lower S.E."/>
            <person name="Chang C.H."/>
            <person name="Bessho-Uehara M."/>
            <person name="Martin G.J."/>
            <person name="Bewick A.J."/>
            <person name="Behringer M."/>
            <person name="Debat H.J."/>
            <person name="Wong I."/>
            <person name="Day J.C."/>
            <person name="Suvorov A."/>
            <person name="Silva C.J."/>
            <person name="Stanger-Hall K.F."/>
            <person name="Hall D.W."/>
            <person name="Schmitz R.J."/>
            <person name="Nelson D.R."/>
            <person name="Lewis S.M."/>
            <person name="Shigenobu S."/>
            <person name="Bybee S.M."/>
            <person name="Larracuente A.M."/>
            <person name="Oba Y."/>
            <person name="Weng J.K."/>
        </authorList>
    </citation>
    <scope>NUCLEOTIDE SEQUENCE [LARGE SCALE GENOMIC DNA]</scope>
    <source>
        <strain evidence="3">1611_PpyrPB1</strain>
        <tissue evidence="3">Whole body</tissue>
    </source>
</reference>